<sequence>MTEPSNLTAAKAPSLPTTCTTPSWSRCSTCELSPPKVETPHVMTETFDLIAANARILATHPYNSHVGKDLKQTGQATLGLNSSLPFSNLQRKPGFDLYAAWNNTCALQCPCQEPLVIFVPLIAARVMFSDLRSSLDDHQQLNGIS</sequence>
<keyword evidence="4" id="KW-1185">Reference proteome</keyword>
<dbReference type="Proteomes" id="UP000654075">
    <property type="component" value="Unassembled WGS sequence"/>
</dbReference>
<gene>
    <name evidence="1" type="ORF">PGLA1383_LOCUS20908</name>
    <name evidence="2" type="ORF">PGLA2088_LOCUS27917</name>
</gene>
<comment type="caution">
    <text evidence="2">The sequence shown here is derived from an EMBL/GenBank/DDBJ whole genome shotgun (WGS) entry which is preliminary data.</text>
</comment>
<dbReference type="Proteomes" id="UP000626109">
    <property type="component" value="Unassembled WGS sequence"/>
</dbReference>
<organism evidence="2 3">
    <name type="scientific">Polarella glacialis</name>
    <name type="common">Dinoflagellate</name>
    <dbReference type="NCBI Taxonomy" id="89957"/>
    <lineage>
        <taxon>Eukaryota</taxon>
        <taxon>Sar</taxon>
        <taxon>Alveolata</taxon>
        <taxon>Dinophyceae</taxon>
        <taxon>Suessiales</taxon>
        <taxon>Suessiaceae</taxon>
        <taxon>Polarella</taxon>
    </lineage>
</organism>
<proteinExistence type="predicted"/>
<name>A0A813K309_POLGL</name>
<reference evidence="2" key="1">
    <citation type="submission" date="2021-02" db="EMBL/GenBank/DDBJ databases">
        <authorList>
            <person name="Dougan E. K."/>
            <person name="Rhodes N."/>
            <person name="Thang M."/>
            <person name="Chan C."/>
        </authorList>
    </citation>
    <scope>NUCLEOTIDE SEQUENCE</scope>
</reference>
<dbReference type="EMBL" id="CAJNNW010027651">
    <property type="protein sequence ID" value="CAE8692528.1"/>
    <property type="molecule type" value="Genomic_DNA"/>
</dbReference>
<evidence type="ECO:0000313" key="4">
    <source>
        <dbReference type="Proteomes" id="UP000654075"/>
    </source>
</evidence>
<dbReference type="AlphaFoldDB" id="A0A813K309"/>
<evidence type="ECO:0000313" key="3">
    <source>
        <dbReference type="Proteomes" id="UP000626109"/>
    </source>
</evidence>
<evidence type="ECO:0000313" key="1">
    <source>
        <dbReference type="EMBL" id="CAE8602668.1"/>
    </source>
</evidence>
<protein>
    <submittedName>
        <fullName evidence="2">Uncharacterized protein</fullName>
    </submittedName>
</protein>
<dbReference type="EMBL" id="CAJNNV010014524">
    <property type="protein sequence ID" value="CAE8602668.1"/>
    <property type="molecule type" value="Genomic_DNA"/>
</dbReference>
<evidence type="ECO:0000313" key="2">
    <source>
        <dbReference type="EMBL" id="CAE8692528.1"/>
    </source>
</evidence>
<accession>A0A813K309</accession>